<evidence type="ECO:0000256" key="3">
    <source>
        <dbReference type="ARBA" id="ARBA00022475"/>
    </source>
</evidence>
<keyword evidence="6 9" id="KW-1133">Transmembrane helix</keyword>
<evidence type="ECO:0000256" key="4">
    <source>
        <dbReference type="ARBA" id="ARBA00022519"/>
    </source>
</evidence>
<evidence type="ECO:0000256" key="1">
    <source>
        <dbReference type="ARBA" id="ARBA00004429"/>
    </source>
</evidence>
<feature type="transmembrane region" description="Helical" evidence="9">
    <location>
        <begin position="12"/>
        <end position="33"/>
    </location>
</feature>
<keyword evidence="3" id="KW-1003">Cell membrane</keyword>
<comment type="subcellular location">
    <subcellularLocation>
        <location evidence="1">Cell inner membrane</location>
        <topology evidence="1">Multi-pass membrane protein</topology>
    </subcellularLocation>
</comment>
<comment type="caution">
    <text evidence="11">The sequence shown here is derived from an EMBL/GenBank/DDBJ whole genome shotgun (WGS) entry which is preliminary data.</text>
</comment>
<evidence type="ECO:0000256" key="7">
    <source>
        <dbReference type="ARBA" id="ARBA00023136"/>
    </source>
</evidence>
<evidence type="ECO:0000256" key="5">
    <source>
        <dbReference type="ARBA" id="ARBA00022692"/>
    </source>
</evidence>
<dbReference type="EMBL" id="DTEN01000096">
    <property type="protein sequence ID" value="HGI74517.1"/>
    <property type="molecule type" value="Genomic_DNA"/>
</dbReference>
<dbReference type="PANTHER" id="PTHR35011">
    <property type="entry name" value="2,3-DIKETO-L-GULONATE TRAP TRANSPORTER SMALL PERMEASE PROTEIN YIAM"/>
    <property type="match status" value="1"/>
</dbReference>
<gene>
    <name evidence="11" type="ORF">ENU96_02390</name>
</gene>
<feature type="transmembrane region" description="Helical" evidence="9">
    <location>
        <begin position="85"/>
        <end position="110"/>
    </location>
</feature>
<proteinExistence type="inferred from homology"/>
<comment type="similarity">
    <text evidence="8">Belongs to the TRAP transporter small permease family.</text>
</comment>
<dbReference type="GO" id="GO:0022857">
    <property type="term" value="F:transmembrane transporter activity"/>
    <property type="evidence" value="ECO:0007669"/>
    <property type="project" value="TreeGrafter"/>
</dbReference>
<dbReference type="PANTHER" id="PTHR35011:SF2">
    <property type="entry name" value="2,3-DIKETO-L-GULONATE TRAP TRANSPORTER SMALL PERMEASE PROTEIN YIAM"/>
    <property type="match status" value="1"/>
</dbReference>
<protein>
    <submittedName>
        <fullName evidence="11">TRAP transporter small permease</fullName>
    </submittedName>
</protein>
<keyword evidence="7 9" id="KW-0472">Membrane</keyword>
<evidence type="ECO:0000256" key="8">
    <source>
        <dbReference type="ARBA" id="ARBA00038436"/>
    </source>
</evidence>
<dbReference type="GO" id="GO:0005886">
    <property type="term" value="C:plasma membrane"/>
    <property type="evidence" value="ECO:0007669"/>
    <property type="project" value="UniProtKB-SubCell"/>
</dbReference>
<dbReference type="Pfam" id="PF04290">
    <property type="entry name" value="DctQ"/>
    <property type="match status" value="1"/>
</dbReference>
<dbReference type="InterPro" id="IPR055348">
    <property type="entry name" value="DctQ"/>
</dbReference>
<sequence length="157" mass="17652">MQRAFEILDRIEVAFCQGLLLVIVGLVFVSAVLRYVGYPINWTNALASGLFVWLIYIGADRALRRSRHIGMSSLVDRLPQGVRDIVELLTAVLILVFLLIISFLGVRMVLANTRRVFEELFFLSYSVVVAAVPVGTALMSFTVLVRIVERVRALQKK</sequence>
<accession>A0A7V3YKT9</accession>
<feature type="transmembrane region" description="Helical" evidence="9">
    <location>
        <begin position="45"/>
        <end position="64"/>
    </location>
</feature>
<keyword evidence="4" id="KW-0997">Cell inner membrane</keyword>
<feature type="transmembrane region" description="Helical" evidence="9">
    <location>
        <begin position="122"/>
        <end position="148"/>
    </location>
</feature>
<evidence type="ECO:0000313" key="11">
    <source>
        <dbReference type="EMBL" id="HGI74517.1"/>
    </source>
</evidence>
<evidence type="ECO:0000256" key="2">
    <source>
        <dbReference type="ARBA" id="ARBA00022448"/>
    </source>
</evidence>
<reference evidence="11" key="1">
    <citation type="journal article" date="2020" name="mSystems">
        <title>Genome- and Community-Level Interaction Insights into Carbon Utilization and Element Cycling Functions of Hydrothermarchaeota in Hydrothermal Sediment.</title>
        <authorList>
            <person name="Zhou Z."/>
            <person name="Liu Y."/>
            <person name="Xu W."/>
            <person name="Pan J."/>
            <person name="Luo Z.H."/>
            <person name="Li M."/>
        </authorList>
    </citation>
    <scope>NUCLEOTIDE SEQUENCE [LARGE SCALE GENOMIC DNA]</scope>
    <source>
        <strain evidence="11">SpSt-716</strain>
    </source>
</reference>
<feature type="domain" description="Tripartite ATP-independent periplasmic transporters DctQ component" evidence="10">
    <location>
        <begin position="23"/>
        <end position="152"/>
    </location>
</feature>
<keyword evidence="5 9" id="KW-0812">Transmembrane</keyword>
<name>A0A7V3YKT9_9BACT</name>
<dbReference type="InterPro" id="IPR007387">
    <property type="entry name" value="TRAP_DctQ"/>
</dbReference>
<organism evidence="11">
    <name type="scientific">Candidatus Caldatribacterium californiense</name>
    <dbReference type="NCBI Taxonomy" id="1454726"/>
    <lineage>
        <taxon>Bacteria</taxon>
        <taxon>Pseudomonadati</taxon>
        <taxon>Atribacterota</taxon>
        <taxon>Atribacteria</taxon>
        <taxon>Atribacterales</taxon>
        <taxon>Candidatus Caldatribacteriaceae</taxon>
        <taxon>Candidatus Caldatribacterium</taxon>
    </lineage>
</organism>
<evidence type="ECO:0000256" key="6">
    <source>
        <dbReference type="ARBA" id="ARBA00022989"/>
    </source>
</evidence>
<evidence type="ECO:0000256" key="9">
    <source>
        <dbReference type="SAM" id="Phobius"/>
    </source>
</evidence>
<keyword evidence="2" id="KW-0813">Transport</keyword>
<evidence type="ECO:0000259" key="10">
    <source>
        <dbReference type="Pfam" id="PF04290"/>
    </source>
</evidence>
<dbReference type="GO" id="GO:0015740">
    <property type="term" value="P:C4-dicarboxylate transport"/>
    <property type="evidence" value="ECO:0007669"/>
    <property type="project" value="TreeGrafter"/>
</dbReference>
<dbReference type="AlphaFoldDB" id="A0A7V3YKT9"/>